<feature type="binding site" evidence="8">
    <location>
        <position position="246"/>
    </location>
    <ligand>
        <name>shikimate</name>
        <dbReference type="ChEBI" id="CHEBI:36208"/>
    </ligand>
</feature>
<keyword evidence="4 8" id="KW-0521">NADP</keyword>
<dbReference type="InterPro" id="IPR011342">
    <property type="entry name" value="Shikimate_DH"/>
</dbReference>
<keyword evidence="5 8" id="KW-0560">Oxidoreductase</keyword>
<evidence type="ECO:0000256" key="6">
    <source>
        <dbReference type="ARBA" id="ARBA00023141"/>
    </source>
</evidence>
<evidence type="ECO:0000259" key="11">
    <source>
        <dbReference type="Pfam" id="PF18317"/>
    </source>
</evidence>
<feature type="binding site" evidence="8">
    <location>
        <position position="239"/>
    </location>
    <ligand>
        <name>NADP(+)</name>
        <dbReference type="ChEBI" id="CHEBI:58349"/>
    </ligand>
</feature>
<feature type="binding site" evidence="8">
    <location>
        <begin position="127"/>
        <end position="131"/>
    </location>
    <ligand>
        <name>NADP(+)</name>
        <dbReference type="ChEBI" id="CHEBI:58349"/>
    </ligand>
</feature>
<feature type="binding site" evidence="8">
    <location>
        <position position="102"/>
    </location>
    <ligand>
        <name>shikimate</name>
        <dbReference type="ChEBI" id="CHEBI:36208"/>
    </ligand>
</feature>
<dbReference type="HAMAP" id="MF_00222">
    <property type="entry name" value="Shikimate_DH_AroE"/>
    <property type="match status" value="1"/>
</dbReference>
<evidence type="ECO:0000313" key="13">
    <source>
        <dbReference type="Proteomes" id="UP000292136"/>
    </source>
</evidence>
<gene>
    <name evidence="8" type="primary">aroE</name>
    <name evidence="12" type="ORF">EV678_2687</name>
</gene>
<comment type="catalytic activity">
    <reaction evidence="7 8">
        <text>shikimate + NADP(+) = 3-dehydroshikimate + NADPH + H(+)</text>
        <dbReference type="Rhea" id="RHEA:17737"/>
        <dbReference type="ChEBI" id="CHEBI:15378"/>
        <dbReference type="ChEBI" id="CHEBI:16630"/>
        <dbReference type="ChEBI" id="CHEBI:36208"/>
        <dbReference type="ChEBI" id="CHEBI:57783"/>
        <dbReference type="ChEBI" id="CHEBI:58349"/>
        <dbReference type="EC" id="1.1.1.25"/>
    </reaction>
</comment>
<feature type="binding site" evidence="8">
    <location>
        <begin position="15"/>
        <end position="17"/>
    </location>
    <ligand>
        <name>shikimate</name>
        <dbReference type="ChEBI" id="CHEBI:36208"/>
    </ligand>
</feature>
<feature type="domain" description="Shikimate dehydrogenase substrate binding N-terminal" evidence="10">
    <location>
        <begin position="7"/>
        <end position="89"/>
    </location>
</feature>
<accession>A0ABY0IQ54</accession>
<dbReference type="InterPro" id="IPR006151">
    <property type="entry name" value="Shikm_DH/Glu-tRNA_Rdtase"/>
</dbReference>
<proteinExistence type="inferred from homology"/>
<dbReference type="RefSeq" id="WP_130459869.1">
    <property type="nucleotide sequence ID" value="NZ_SHKM01000002.1"/>
</dbReference>
<dbReference type="NCBIfam" id="TIGR00507">
    <property type="entry name" value="aroE"/>
    <property type="match status" value="1"/>
</dbReference>
<organism evidence="12 13">
    <name type="scientific">Azospira oryzae</name>
    <dbReference type="NCBI Taxonomy" id="146939"/>
    <lineage>
        <taxon>Bacteria</taxon>
        <taxon>Pseudomonadati</taxon>
        <taxon>Pseudomonadota</taxon>
        <taxon>Betaproteobacteria</taxon>
        <taxon>Rhodocyclales</taxon>
        <taxon>Rhodocyclaceae</taxon>
        <taxon>Azospira</taxon>
    </lineage>
</organism>
<evidence type="ECO:0000256" key="3">
    <source>
        <dbReference type="ARBA" id="ARBA00022605"/>
    </source>
</evidence>
<dbReference type="Gene3D" id="3.40.50.720">
    <property type="entry name" value="NAD(P)-binding Rossmann-like Domain"/>
    <property type="match status" value="1"/>
</dbReference>
<dbReference type="InterPro" id="IPR036291">
    <property type="entry name" value="NAD(P)-bd_dom_sf"/>
</dbReference>
<name>A0ABY0IQ54_9RHOO</name>
<feature type="binding site" evidence="8">
    <location>
        <position position="215"/>
    </location>
    <ligand>
        <name>NADP(+)</name>
        <dbReference type="ChEBI" id="CHEBI:58349"/>
    </ligand>
</feature>
<dbReference type="InterPro" id="IPR022893">
    <property type="entry name" value="Shikimate_DH_fam"/>
</dbReference>
<feature type="binding site" evidence="8">
    <location>
        <begin position="151"/>
        <end position="156"/>
    </location>
    <ligand>
        <name>NADP(+)</name>
        <dbReference type="ChEBI" id="CHEBI:58349"/>
    </ligand>
</feature>
<dbReference type="Pfam" id="PF08501">
    <property type="entry name" value="Shikimate_dh_N"/>
    <property type="match status" value="1"/>
</dbReference>
<comment type="pathway">
    <text evidence="1 8">Metabolic intermediate biosynthesis; chorismate biosynthesis; chorismate from D-erythrose 4-phosphate and phosphoenolpyruvate: step 4/7.</text>
</comment>
<feature type="domain" description="Quinate/shikimate 5-dehydrogenase/glutamyl-tRNA reductase" evidence="9">
    <location>
        <begin position="117"/>
        <end position="193"/>
    </location>
</feature>
<sequence length="271" mass="27769">MTDRYAVFGNPIGHSKSPLIHSLFAAACAQDMSYEALLAPLDGFAAALRAFAEGGGRGANVTVPFKEEAFRLADSLTPRAARAGAVNTLVLEDGHILGDNTDGAGLVQDLQVNQALPLAGKAILLLGAGGASRGALAPLLAAGPCRLHIANRTAAKAADLARDFADLGPVSGGGYGELAGQGFDVVINATSASLAGELPPLPPGIFNGGALAYDMMYGRGETPFLAFARLQGASRLVDGLGMLVEQAAEAFQLWRGVRPATTPVLDHLRQG</sequence>
<feature type="active site" description="Proton acceptor" evidence="8">
    <location>
        <position position="66"/>
    </location>
</feature>
<reference evidence="12 13" key="1">
    <citation type="submission" date="2019-02" db="EMBL/GenBank/DDBJ databases">
        <title>Genomic Encyclopedia of Type Strains, Phase IV (KMG-IV): sequencing the most valuable type-strain genomes for metagenomic binning, comparative biology and taxonomic classification.</title>
        <authorList>
            <person name="Goeker M."/>
        </authorList>
    </citation>
    <scope>NUCLEOTIDE SEQUENCE [LARGE SCALE GENOMIC DNA]</scope>
    <source>
        <strain evidence="12 13">DSM 21223</strain>
    </source>
</reference>
<dbReference type="SUPFAM" id="SSF53223">
    <property type="entry name" value="Aminoacid dehydrogenase-like, N-terminal domain"/>
    <property type="match status" value="1"/>
</dbReference>
<dbReference type="InterPro" id="IPR013708">
    <property type="entry name" value="Shikimate_DH-bd_N"/>
</dbReference>
<comment type="caution">
    <text evidence="12">The sequence shown here is derived from an EMBL/GenBank/DDBJ whole genome shotgun (WGS) entry which is preliminary data.</text>
</comment>
<dbReference type="InterPro" id="IPR041121">
    <property type="entry name" value="SDH_C"/>
</dbReference>
<evidence type="ECO:0000256" key="1">
    <source>
        <dbReference type="ARBA" id="ARBA00004871"/>
    </source>
</evidence>
<feature type="binding site" evidence="8">
    <location>
        <position position="62"/>
    </location>
    <ligand>
        <name>shikimate</name>
        <dbReference type="ChEBI" id="CHEBI:36208"/>
    </ligand>
</feature>
<keyword evidence="13" id="KW-1185">Reference proteome</keyword>
<dbReference type="Gene3D" id="3.40.50.10860">
    <property type="entry name" value="Leucine Dehydrogenase, chain A, domain 1"/>
    <property type="match status" value="1"/>
</dbReference>
<dbReference type="InterPro" id="IPR046346">
    <property type="entry name" value="Aminoacid_DH-like_N_sf"/>
</dbReference>
<dbReference type="PANTHER" id="PTHR21089">
    <property type="entry name" value="SHIKIMATE DEHYDROGENASE"/>
    <property type="match status" value="1"/>
</dbReference>
<comment type="caution">
    <text evidence="8">Lacks conserved residue(s) required for the propagation of feature annotation.</text>
</comment>
<dbReference type="SUPFAM" id="SSF51735">
    <property type="entry name" value="NAD(P)-binding Rossmann-fold domains"/>
    <property type="match status" value="1"/>
</dbReference>
<evidence type="ECO:0000256" key="8">
    <source>
        <dbReference type="HAMAP-Rule" id="MF_00222"/>
    </source>
</evidence>
<dbReference type="EMBL" id="SHKM01000002">
    <property type="protein sequence ID" value="RZT76804.1"/>
    <property type="molecule type" value="Genomic_DNA"/>
</dbReference>
<dbReference type="NCBIfam" id="NF001310">
    <property type="entry name" value="PRK00258.1-2"/>
    <property type="match status" value="1"/>
</dbReference>
<evidence type="ECO:0000256" key="7">
    <source>
        <dbReference type="ARBA" id="ARBA00049442"/>
    </source>
</evidence>
<dbReference type="Proteomes" id="UP000292136">
    <property type="component" value="Unassembled WGS sequence"/>
</dbReference>
<comment type="subunit">
    <text evidence="8">Homodimer.</text>
</comment>
<evidence type="ECO:0000256" key="4">
    <source>
        <dbReference type="ARBA" id="ARBA00022857"/>
    </source>
</evidence>
<evidence type="ECO:0000259" key="9">
    <source>
        <dbReference type="Pfam" id="PF01488"/>
    </source>
</evidence>
<feature type="binding site" evidence="8">
    <location>
        <position position="217"/>
    </location>
    <ligand>
        <name>shikimate</name>
        <dbReference type="ChEBI" id="CHEBI:36208"/>
    </ligand>
</feature>
<dbReference type="Pfam" id="PF18317">
    <property type="entry name" value="SDH_C"/>
    <property type="match status" value="1"/>
</dbReference>
<feature type="domain" description="SDH C-terminal" evidence="11">
    <location>
        <begin position="239"/>
        <end position="268"/>
    </location>
</feature>
<comment type="similarity">
    <text evidence="8">Belongs to the shikimate dehydrogenase family.</text>
</comment>
<keyword evidence="6 8" id="KW-0057">Aromatic amino acid biosynthesis</keyword>
<dbReference type="CDD" id="cd01065">
    <property type="entry name" value="NAD_bind_Shikimate_DH"/>
    <property type="match status" value="1"/>
</dbReference>
<dbReference type="EC" id="1.1.1.25" evidence="2 8"/>
<dbReference type="PANTHER" id="PTHR21089:SF1">
    <property type="entry name" value="BIFUNCTIONAL 3-DEHYDROQUINATE DEHYDRATASE_SHIKIMATE DEHYDROGENASE, CHLOROPLASTIC"/>
    <property type="match status" value="1"/>
</dbReference>
<evidence type="ECO:0000256" key="2">
    <source>
        <dbReference type="ARBA" id="ARBA00012962"/>
    </source>
</evidence>
<dbReference type="PROSITE" id="PS51257">
    <property type="entry name" value="PROKAR_LIPOPROTEIN"/>
    <property type="match status" value="1"/>
</dbReference>
<keyword evidence="3 8" id="KW-0028">Amino-acid biosynthesis</keyword>
<evidence type="ECO:0000259" key="10">
    <source>
        <dbReference type="Pfam" id="PF08501"/>
    </source>
</evidence>
<dbReference type="Pfam" id="PF01488">
    <property type="entry name" value="Shikimate_DH"/>
    <property type="match status" value="1"/>
</dbReference>
<protein>
    <recommendedName>
        <fullName evidence="2 8">Shikimate dehydrogenase (NADP(+))</fullName>
        <shortName evidence="8">SDH</shortName>
        <ecNumber evidence="2 8">1.1.1.25</ecNumber>
    </recommendedName>
</protein>
<comment type="function">
    <text evidence="8">Involved in the biosynthesis of the chorismate, which leads to the biosynthesis of aromatic amino acids. Catalyzes the reversible NADPH linked reduction of 3-dehydroshikimate (DHSA) to yield shikimate (SA).</text>
</comment>
<evidence type="ECO:0000313" key="12">
    <source>
        <dbReference type="EMBL" id="RZT76804.1"/>
    </source>
</evidence>
<feature type="binding site" evidence="8">
    <location>
        <position position="87"/>
    </location>
    <ligand>
        <name>shikimate</name>
        <dbReference type="ChEBI" id="CHEBI:36208"/>
    </ligand>
</feature>
<evidence type="ECO:0000256" key="5">
    <source>
        <dbReference type="ARBA" id="ARBA00023002"/>
    </source>
</evidence>